<dbReference type="GO" id="GO:0000160">
    <property type="term" value="P:phosphorelay signal transduction system"/>
    <property type="evidence" value="ECO:0007669"/>
    <property type="project" value="UniProtKB-KW"/>
</dbReference>
<comment type="caution">
    <text evidence="13">The sequence shown here is derived from an EMBL/GenBank/DDBJ whole genome shotgun (WGS) entry which is preliminary data.</text>
</comment>
<feature type="modified residue" description="4-aspartylphosphate" evidence="10">
    <location>
        <position position="56"/>
    </location>
</feature>
<evidence type="ECO:0000256" key="3">
    <source>
        <dbReference type="ARBA" id="ARBA00022490"/>
    </source>
</evidence>
<dbReference type="AlphaFoldDB" id="S0FW54"/>
<dbReference type="PANTHER" id="PTHR42713:SF3">
    <property type="entry name" value="TRANSCRIPTIONAL REGULATORY PROTEIN HPTR"/>
    <property type="match status" value="1"/>
</dbReference>
<dbReference type="PROSITE" id="PS01124">
    <property type="entry name" value="HTH_ARAC_FAMILY_2"/>
    <property type="match status" value="1"/>
</dbReference>
<dbReference type="InterPro" id="IPR018060">
    <property type="entry name" value="HTH_AraC"/>
</dbReference>
<organism evidence="13 14">
    <name type="scientific">Ruminiclostridium cellobioparum subsp. termitidis CT1112</name>
    <dbReference type="NCBI Taxonomy" id="1195236"/>
    <lineage>
        <taxon>Bacteria</taxon>
        <taxon>Bacillati</taxon>
        <taxon>Bacillota</taxon>
        <taxon>Clostridia</taxon>
        <taxon>Eubacteriales</taxon>
        <taxon>Oscillospiraceae</taxon>
        <taxon>Ruminiclostridium</taxon>
    </lineage>
</organism>
<keyword evidence="4 10" id="KW-0597">Phosphoprotein</keyword>
<feature type="domain" description="HTH araC/xylS-type" evidence="11">
    <location>
        <begin position="429"/>
        <end position="527"/>
    </location>
</feature>
<dbReference type="PRINTS" id="PR00032">
    <property type="entry name" value="HTHARAC"/>
</dbReference>
<dbReference type="Gene3D" id="1.10.10.60">
    <property type="entry name" value="Homeodomain-like"/>
    <property type="match status" value="2"/>
</dbReference>
<sequence length="532" mass="61935">MNLNIMLVDDEPKVLRGLRSMIERSGEDWYIAGEYKNGVEALAAVINQKPDVIITDIKMPCMDGLELVQRAREITPDIKFIILSGFPDFSYAQKAIRLETVDYILKPPDYRDIMSSLKKIEQMLMERDSKIKEEGELKLFKEKALLQLKDKFFMDMLYETAPGHSPKKVPENECFYKTFALFIIRLDNFSISVFHETEEEMDMLSANRQKVQASVYKRGGCIVDLFDGSFCCLLNQTHESPAYIKTVAGEIHRELLESGLDSITIGISKCYSSPDRINAAFKECLYILRNKVFYEKNSIILFDELNVEKSSAEYPLDTEHKYIEALQFADFDKAVGILTELVDKVAEISNMDPIKFKSHIMEFVIVVMHNLFKDRFIEKMKFPTTNEMYKMLSRLDNKNDIQDMLITYTREISEYFNEKNKTACRKVISDIKSYINTNYFNDITLRQIAREFYMNESYLSDLFKKETGESFSMYLSTVRIDQSKVLLMQVDLKTQDIAEMVGYANSRYFIKVFRKLTGMSPSEYRERILNNG</sequence>
<dbReference type="InterPro" id="IPR009057">
    <property type="entry name" value="Homeodomain-like_sf"/>
</dbReference>
<dbReference type="PATRIC" id="fig|1195236.3.peg.901"/>
<feature type="domain" description="Response regulatory" evidence="12">
    <location>
        <begin position="4"/>
        <end position="121"/>
    </location>
</feature>
<dbReference type="CDD" id="cd17536">
    <property type="entry name" value="REC_YesN-like"/>
    <property type="match status" value="1"/>
</dbReference>
<dbReference type="SMART" id="SM00448">
    <property type="entry name" value="REC"/>
    <property type="match status" value="1"/>
</dbReference>
<evidence type="ECO:0000259" key="12">
    <source>
        <dbReference type="PROSITE" id="PS50110"/>
    </source>
</evidence>
<keyword evidence="7" id="KW-0238">DNA-binding</keyword>
<accession>S0FW54</accession>
<dbReference type="GO" id="GO:0043565">
    <property type="term" value="F:sequence-specific DNA binding"/>
    <property type="evidence" value="ECO:0007669"/>
    <property type="project" value="InterPro"/>
</dbReference>
<dbReference type="PANTHER" id="PTHR42713">
    <property type="entry name" value="HISTIDINE KINASE-RELATED"/>
    <property type="match status" value="1"/>
</dbReference>
<evidence type="ECO:0000259" key="11">
    <source>
        <dbReference type="PROSITE" id="PS01124"/>
    </source>
</evidence>
<keyword evidence="14" id="KW-1185">Reference proteome</keyword>
<evidence type="ECO:0000256" key="7">
    <source>
        <dbReference type="ARBA" id="ARBA00023125"/>
    </source>
</evidence>
<dbReference type="EMBL" id="AORV01000020">
    <property type="protein sequence ID" value="EMS73394.1"/>
    <property type="molecule type" value="Genomic_DNA"/>
</dbReference>
<evidence type="ECO:0000313" key="14">
    <source>
        <dbReference type="Proteomes" id="UP000014155"/>
    </source>
</evidence>
<proteinExistence type="predicted"/>
<dbReference type="SUPFAM" id="SSF52172">
    <property type="entry name" value="CheY-like"/>
    <property type="match status" value="1"/>
</dbReference>
<evidence type="ECO:0000256" key="4">
    <source>
        <dbReference type="ARBA" id="ARBA00022553"/>
    </source>
</evidence>
<dbReference type="RefSeq" id="WP_004623890.1">
    <property type="nucleotide sequence ID" value="NZ_AORV01000020.1"/>
</dbReference>
<evidence type="ECO:0000256" key="1">
    <source>
        <dbReference type="ARBA" id="ARBA00004496"/>
    </source>
</evidence>
<gene>
    <name evidence="13" type="ORF">CTER_0578</name>
</gene>
<evidence type="ECO:0000256" key="6">
    <source>
        <dbReference type="ARBA" id="ARBA00023015"/>
    </source>
</evidence>
<dbReference type="SUPFAM" id="SSF46689">
    <property type="entry name" value="Homeodomain-like"/>
    <property type="match status" value="2"/>
</dbReference>
<keyword evidence="8" id="KW-0804">Transcription</keyword>
<keyword evidence="3" id="KW-0963">Cytoplasm</keyword>
<dbReference type="InterPro" id="IPR020449">
    <property type="entry name" value="Tscrpt_reg_AraC-type_HTH"/>
</dbReference>
<dbReference type="Pfam" id="PF12833">
    <property type="entry name" value="HTH_18"/>
    <property type="match status" value="1"/>
</dbReference>
<reference evidence="13 14" key="1">
    <citation type="journal article" date="2013" name="Genome Announc.">
        <title>Draft Genome Sequence of the Cellulolytic, Mesophilic, Anaerobic Bacterium Clostridium termitidis Strain CT1112 (DSM 5398).</title>
        <authorList>
            <person name="Lal S."/>
            <person name="Ramachandran U."/>
            <person name="Zhang X."/>
            <person name="Munir R."/>
            <person name="Sparling R."/>
            <person name="Levin D.B."/>
        </authorList>
    </citation>
    <scope>NUCLEOTIDE SEQUENCE [LARGE SCALE GENOMIC DNA]</scope>
    <source>
        <strain evidence="13 14">CT1112</strain>
    </source>
</reference>
<protein>
    <recommendedName>
        <fullName evidence="2">Stage 0 sporulation protein A homolog</fullName>
    </recommendedName>
</protein>
<keyword evidence="6" id="KW-0805">Transcription regulation</keyword>
<evidence type="ECO:0000256" key="10">
    <source>
        <dbReference type="PROSITE-ProRule" id="PRU00169"/>
    </source>
</evidence>
<dbReference type="SMART" id="SM00342">
    <property type="entry name" value="HTH_ARAC"/>
    <property type="match status" value="1"/>
</dbReference>
<evidence type="ECO:0000256" key="2">
    <source>
        <dbReference type="ARBA" id="ARBA00018672"/>
    </source>
</evidence>
<dbReference type="GO" id="GO:0003700">
    <property type="term" value="F:DNA-binding transcription factor activity"/>
    <property type="evidence" value="ECO:0007669"/>
    <property type="project" value="InterPro"/>
</dbReference>
<dbReference type="Proteomes" id="UP000014155">
    <property type="component" value="Unassembled WGS sequence"/>
</dbReference>
<dbReference type="eggNOG" id="COG2207">
    <property type="taxonomic scope" value="Bacteria"/>
</dbReference>
<dbReference type="Pfam" id="PF00072">
    <property type="entry name" value="Response_reg"/>
    <property type="match status" value="1"/>
</dbReference>
<dbReference type="Gene3D" id="3.40.50.2300">
    <property type="match status" value="1"/>
</dbReference>
<evidence type="ECO:0000256" key="8">
    <source>
        <dbReference type="ARBA" id="ARBA00023163"/>
    </source>
</evidence>
<dbReference type="PROSITE" id="PS50110">
    <property type="entry name" value="RESPONSE_REGULATORY"/>
    <property type="match status" value="1"/>
</dbReference>
<comment type="subcellular location">
    <subcellularLocation>
        <location evidence="1">Cytoplasm</location>
    </subcellularLocation>
</comment>
<evidence type="ECO:0000256" key="5">
    <source>
        <dbReference type="ARBA" id="ARBA00023012"/>
    </source>
</evidence>
<dbReference type="eggNOG" id="COG4753">
    <property type="taxonomic scope" value="Bacteria"/>
</dbReference>
<keyword evidence="5" id="KW-0902">Two-component regulatory system</keyword>
<dbReference type="InterPro" id="IPR011006">
    <property type="entry name" value="CheY-like_superfamily"/>
</dbReference>
<dbReference type="InterPro" id="IPR001789">
    <property type="entry name" value="Sig_transdc_resp-reg_receiver"/>
</dbReference>
<comment type="function">
    <text evidence="9">May play the central regulatory role in sporulation. It may be an element of the effector pathway responsible for the activation of sporulation genes in response to nutritional stress. Spo0A may act in concert with spo0H (a sigma factor) to control the expression of some genes that are critical to the sporulation process.</text>
</comment>
<dbReference type="STRING" id="1195236.CTER_0578"/>
<evidence type="ECO:0000256" key="9">
    <source>
        <dbReference type="ARBA" id="ARBA00024867"/>
    </source>
</evidence>
<dbReference type="InterPro" id="IPR051552">
    <property type="entry name" value="HptR"/>
</dbReference>
<evidence type="ECO:0000313" key="13">
    <source>
        <dbReference type="EMBL" id="EMS73394.1"/>
    </source>
</evidence>
<dbReference type="GO" id="GO:0005737">
    <property type="term" value="C:cytoplasm"/>
    <property type="evidence" value="ECO:0007669"/>
    <property type="project" value="UniProtKB-SubCell"/>
</dbReference>
<name>S0FW54_RUMCE</name>